<dbReference type="GO" id="GO:0003924">
    <property type="term" value="F:GTPase activity"/>
    <property type="evidence" value="ECO:0007669"/>
    <property type="project" value="TreeGrafter"/>
</dbReference>
<feature type="transmembrane region" description="Helical" evidence="9">
    <location>
        <begin position="285"/>
        <end position="306"/>
    </location>
</feature>
<dbReference type="GO" id="GO:1990131">
    <property type="term" value="C:Gtr1-Gtr2 GTPase complex"/>
    <property type="evidence" value="ECO:0007669"/>
    <property type="project" value="TreeGrafter"/>
</dbReference>
<dbReference type="GO" id="GO:0009267">
    <property type="term" value="P:cellular response to starvation"/>
    <property type="evidence" value="ECO:0007669"/>
    <property type="project" value="TreeGrafter"/>
</dbReference>
<evidence type="ECO:0000256" key="8">
    <source>
        <dbReference type="RuleBase" id="RU367014"/>
    </source>
</evidence>
<protein>
    <submittedName>
        <fullName evidence="11">GTP-binding protein</fullName>
    </submittedName>
</protein>
<dbReference type="Pfam" id="PF04670">
    <property type="entry name" value="Gtr1_RagA"/>
    <property type="match status" value="1"/>
</dbReference>
<evidence type="ECO:0000256" key="5">
    <source>
        <dbReference type="ARBA" id="ARBA00023134"/>
    </source>
</evidence>
<keyword evidence="6 9" id="KW-0472">Membrane</keyword>
<comment type="catalytic activity">
    <reaction evidence="7">
        <text>GTP + H2O = GDP + phosphate + H(+)</text>
        <dbReference type="Rhea" id="RHEA:19669"/>
        <dbReference type="ChEBI" id="CHEBI:15377"/>
        <dbReference type="ChEBI" id="CHEBI:15378"/>
        <dbReference type="ChEBI" id="CHEBI:37565"/>
        <dbReference type="ChEBI" id="CHEBI:43474"/>
        <dbReference type="ChEBI" id="CHEBI:58189"/>
    </reaction>
    <physiologicalReaction direction="left-to-right" evidence="7">
        <dbReference type="Rhea" id="RHEA:19670"/>
    </physiologicalReaction>
</comment>
<evidence type="ECO:0000256" key="2">
    <source>
        <dbReference type="ARBA" id="ARBA00007756"/>
    </source>
</evidence>
<keyword evidence="3 8" id="KW-0547">Nucleotide-binding</keyword>
<reference evidence="11" key="1">
    <citation type="submission" date="2017-02" db="UniProtKB">
        <authorList>
            <consortium name="WormBaseParasite"/>
        </authorList>
    </citation>
    <scope>IDENTIFICATION</scope>
</reference>
<dbReference type="STRING" id="451379.A0A0N5AMD5"/>
<dbReference type="InterPro" id="IPR027417">
    <property type="entry name" value="P-loop_NTPase"/>
</dbReference>
<keyword evidence="9" id="KW-0812">Transmembrane</keyword>
<dbReference type="CDD" id="cd11385">
    <property type="entry name" value="RagC_like"/>
    <property type="match status" value="1"/>
</dbReference>
<evidence type="ECO:0000313" key="11">
    <source>
        <dbReference type="WBParaSite" id="SMUV_0000574101-mRNA-1"/>
    </source>
</evidence>
<dbReference type="InterPro" id="IPR039400">
    <property type="entry name" value="RagC/D"/>
</dbReference>
<keyword evidence="9" id="KW-1133">Transmembrane helix</keyword>
<evidence type="ECO:0000313" key="10">
    <source>
        <dbReference type="Proteomes" id="UP000046393"/>
    </source>
</evidence>
<dbReference type="InterPro" id="IPR006762">
    <property type="entry name" value="Gtr1_RagA"/>
</dbReference>
<dbReference type="AlphaFoldDB" id="A0A0N5AMD5"/>
<keyword evidence="10" id="KW-1185">Reference proteome</keyword>
<comment type="subcellular location">
    <subcellularLocation>
        <location evidence="1">Endomembrane system</location>
    </subcellularLocation>
</comment>
<dbReference type="PANTHER" id="PTHR11259">
    <property type="entry name" value="RAS-RELATED GTP BINDING RAG/GTR YEAST"/>
    <property type="match status" value="1"/>
</dbReference>
<evidence type="ECO:0000256" key="9">
    <source>
        <dbReference type="SAM" id="Phobius"/>
    </source>
</evidence>
<evidence type="ECO:0000256" key="1">
    <source>
        <dbReference type="ARBA" id="ARBA00004308"/>
    </source>
</evidence>
<dbReference type="GO" id="GO:0005764">
    <property type="term" value="C:lysosome"/>
    <property type="evidence" value="ECO:0007669"/>
    <property type="project" value="TreeGrafter"/>
</dbReference>
<name>A0A0N5AMD5_9BILA</name>
<sequence>LPSDNKLWIEDSCEDEGDFGYGFLENDALSRDLKPSIILMGQKRSGKTSIRKVVFNKMSPNETLFVESTPRVSRDTVTNSFINFETIEFPGQISPFDDGLESQSTFKRCGALLFVLDSQDEYSEAIKKMCDYFKRAYSINRNINFEVFIHKVDGLNEETKLEIQRDVFQRVQDDMNDDGYSLIISYHLTSIYDHSVFNAFSKVVQRLIRQLPALERLLDAFNQASNIEKSFLFDVASKIYVATDSSPVEISTYELCCDVVDVALDISAIYGYFHFIKLFKMFSDFFLIKYLFVQFQVNMFLALVCISRMEYFEKQALVDYNFKILKEVGLFK</sequence>
<organism evidence="10 11">
    <name type="scientific">Syphacia muris</name>
    <dbReference type="NCBI Taxonomy" id="451379"/>
    <lineage>
        <taxon>Eukaryota</taxon>
        <taxon>Metazoa</taxon>
        <taxon>Ecdysozoa</taxon>
        <taxon>Nematoda</taxon>
        <taxon>Chromadorea</taxon>
        <taxon>Rhabditida</taxon>
        <taxon>Spirurina</taxon>
        <taxon>Oxyuridomorpha</taxon>
        <taxon>Oxyuroidea</taxon>
        <taxon>Oxyuridae</taxon>
        <taxon>Syphacia</taxon>
    </lineage>
</organism>
<dbReference type="GO" id="GO:0005634">
    <property type="term" value="C:nucleus"/>
    <property type="evidence" value="ECO:0007669"/>
    <property type="project" value="TreeGrafter"/>
</dbReference>
<evidence type="ECO:0000256" key="4">
    <source>
        <dbReference type="ARBA" id="ARBA00022801"/>
    </source>
</evidence>
<dbReference type="WBParaSite" id="SMUV_0000574101-mRNA-1">
    <property type="protein sequence ID" value="SMUV_0000574101-mRNA-1"/>
    <property type="gene ID" value="SMUV_0000574101"/>
</dbReference>
<dbReference type="PANTHER" id="PTHR11259:SF2">
    <property type="entry name" value="GH16429P"/>
    <property type="match status" value="1"/>
</dbReference>
<dbReference type="GO" id="GO:0005525">
    <property type="term" value="F:GTP binding"/>
    <property type="evidence" value="ECO:0007669"/>
    <property type="project" value="UniProtKB-UniRule"/>
</dbReference>
<dbReference type="Proteomes" id="UP000046393">
    <property type="component" value="Unplaced"/>
</dbReference>
<keyword evidence="5 8" id="KW-0342">GTP-binding</keyword>
<evidence type="ECO:0000256" key="7">
    <source>
        <dbReference type="ARBA" id="ARBA00049117"/>
    </source>
</evidence>
<dbReference type="SUPFAM" id="SSF52540">
    <property type="entry name" value="P-loop containing nucleoside triphosphate hydrolases"/>
    <property type="match status" value="1"/>
</dbReference>
<keyword evidence="4" id="KW-0378">Hydrolase</keyword>
<accession>A0A0N5AMD5</accession>
<dbReference type="GO" id="GO:0010507">
    <property type="term" value="P:negative regulation of autophagy"/>
    <property type="evidence" value="ECO:0007669"/>
    <property type="project" value="TreeGrafter"/>
</dbReference>
<evidence type="ECO:0000256" key="3">
    <source>
        <dbReference type="ARBA" id="ARBA00022741"/>
    </source>
</evidence>
<proteinExistence type="inferred from homology"/>
<comment type="similarity">
    <text evidence="2 8">Belongs to the GTR/RAG GTP-binding protein family.</text>
</comment>
<dbReference type="Gene3D" id="3.30.450.190">
    <property type="match status" value="1"/>
</dbReference>
<dbReference type="Gene3D" id="3.40.50.300">
    <property type="entry name" value="P-loop containing nucleotide triphosphate hydrolases"/>
    <property type="match status" value="1"/>
</dbReference>
<dbReference type="GO" id="GO:1904263">
    <property type="term" value="P:positive regulation of TORC1 signaling"/>
    <property type="evidence" value="ECO:0007669"/>
    <property type="project" value="TreeGrafter"/>
</dbReference>
<dbReference type="FunFam" id="3.40.50.300:FF:001086">
    <property type="entry name" value="GTP-binding protein GTR2"/>
    <property type="match status" value="1"/>
</dbReference>
<dbReference type="GO" id="GO:0012505">
    <property type="term" value="C:endomembrane system"/>
    <property type="evidence" value="ECO:0007669"/>
    <property type="project" value="UniProtKB-SubCell"/>
</dbReference>
<evidence type="ECO:0000256" key="6">
    <source>
        <dbReference type="ARBA" id="ARBA00023136"/>
    </source>
</evidence>